<gene>
    <name evidence="1" type="ORF">AVEN_188451_1</name>
</gene>
<organism evidence="1 2">
    <name type="scientific">Araneus ventricosus</name>
    <name type="common">Orbweaver spider</name>
    <name type="synonym">Epeira ventricosa</name>
    <dbReference type="NCBI Taxonomy" id="182803"/>
    <lineage>
        <taxon>Eukaryota</taxon>
        <taxon>Metazoa</taxon>
        <taxon>Ecdysozoa</taxon>
        <taxon>Arthropoda</taxon>
        <taxon>Chelicerata</taxon>
        <taxon>Arachnida</taxon>
        <taxon>Araneae</taxon>
        <taxon>Araneomorphae</taxon>
        <taxon>Entelegynae</taxon>
        <taxon>Araneoidea</taxon>
        <taxon>Araneidae</taxon>
        <taxon>Araneus</taxon>
    </lineage>
</organism>
<dbReference type="Proteomes" id="UP000499080">
    <property type="component" value="Unassembled WGS sequence"/>
</dbReference>
<name>A0A4Y2H5J0_ARAVE</name>
<comment type="caution">
    <text evidence="1">The sequence shown here is derived from an EMBL/GenBank/DDBJ whole genome shotgun (WGS) entry which is preliminary data.</text>
</comment>
<evidence type="ECO:0000313" key="2">
    <source>
        <dbReference type="Proteomes" id="UP000499080"/>
    </source>
</evidence>
<evidence type="ECO:0000313" key="1">
    <source>
        <dbReference type="EMBL" id="GBM60787.1"/>
    </source>
</evidence>
<dbReference type="EMBL" id="BGPR01001738">
    <property type="protein sequence ID" value="GBM60787.1"/>
    <property type="molecule type" value="Genomic_DNA"/>
</dbReference>
<reference evidence="1 2" key="1">
    <citation type="journal article" date="2019" name="Sci. Rep.">
        <title>Orb-weaving spider Araneus ventricosus genome elucidates the spidroin gene catalogue.</title>
        <authorList>
            <person name="Kono N."/>
            <person name="Nakamura H."/>
            <person name="Ohtoshi R."/>
            <person name="Moran D.A.P."/>
            <person name="Shinohara A."/>
            <person name="Yoshida Y."/>
            <person name="Fujiwara M."/>
            <person name="Mori M."/>
            <person name="Tomita M."/>
            <person name="Arakawa K."/>
        </authorList>
    </citation>
    <scope>NUCLEOTIDE SEQUENCE [LARGE SCALE GENOMIC DNA]</scope>
</reference>
<accession>A0A4Y2H5J0</accession>
<dbReference type="AlphaFoldDB" id="A0A4Y2H5J0"/>
<keyword evidence="2" id="KW-1185">Reference proteome</keyword>
<protein>
    <submittedName>
        <fullName evidence="1">Uncharacterized protein</fullName>
    </submittedName>
</protein>
<proteinExistence type="predicted"/>
<sequence length="92" mass="10126">MIFLKIAALKLHSPCDATCFLDPSTHLRGSRGSTQYKIRAFSLVLVGTEGQFCAQERTELHGELLPVSQETEVSKGRNTSLVWRSASGETET</sequence>